<reference evidence="3 4" key="1">
    <citation type="submission" date="2016-11" db="EMBL/GenBank/DDBJ databases">
        <title>Paenibacillus species isolates.</title>
        <authorList>
            <person name="Beno S.M."/>
        </authorList>
    </citation>
    <scope>NUCLEOTIDE SEQUENCE [LARGE SCALE GENOMIC DNA]</scope>
    <source>
        <strain evidence="3 4">FSL F4-0100</strain>
    </source>
</reference>
<keyword evidence="1" id="KW-1133">Transmembrane helix</keyword>
<sequence>MDRNRWIAVGLISLGFIMLFGRWFGFFTIVALLLMFAGVLQIRQGHLKKGYILLGVGAVLLLLEHLMLIIGISLISLGIFYGKSKRAHTTTKYVQKQNFMSNFDWDRTPWVMRSLSVWHVLGEADVDLSLALPEERQTVLMFHGMLGDIDLMIPDYYGVEIEASILFGSIHMDDRKETGILNRVRYISPNYEASEYKVKFIVSYLGGDLNIKMT</sequence>
<keyword evidence="1" id="KW-0472">Membrane</keyword>
<dbReference type="AlphaFoldDB" id="A0A1R1AXI4"/>
<dbReference type="InterPro" id="IPR024425">
    <property type="entry name" value="LiaF-like_C"/>
</dbReference>
<comment type="caution">
    <text evidence="3">The sequence shown here is derived from an EMBL/GenBank/DDBJ whole genome shotgun (WGS) entry which is preliminary data.</text>
</comment>
<protein>
    <recommendedName>
        <fullName evidence="2">Cell wall-active antibiotics response LiaF-like C-terminal domain-containing protein</fullName>
    </recommendedName>
</protein>
<feature type="domain" description="Cell wall-active antibiotics response LiaF-like C-terminal" evidence="2">
    <location>
        <begin position="100"/>
        <end position="211"/>
    </location>
</feature>
<accession>A0A1R1AXI4</accession>
<evidence type="ECO:0000313" key="3">
    <source>
        <dbReference type="EMBL" id="OME90364.1"/>
    </source>
</evidence>
<feature type="transmembrane region" description="Helical" evidence="1">
    <location>
        <begin position="6"/>
        <end position="39"/>
    </location>
</feature>
<dbReference type="RefSeq" id="WP_076324885.1">
    <property type="nucleotide sequence ID" value="NZ_JBCMXI010000010.1"/>
</dbReference>
<name>A0A1R1AXI4_PAELA</name>
<dbReference type="EMBL" id="MRTF01000008">
    <property type="protein sequence ID" value="OME90364.1"/>
    <property type="molecule type" value="Genomic_DNA"/>
</dbReference>
<dbReference type="InterPro" id="IPR047793">
    <property type="entry name" value="LiaF_C"/>
</dbReference>
<evidence type="ECO:0000256" key="1">
    <source>
        <dbReference type="SAM" id="Phobius"/>
    </source>
</evidence>
<evidence type="ECO:0000259" key="2">
    <source>
        <dbReference type="Pfam" id="PF09922"/>
    </source>
</evidence>
<gene>
    <name evidence="3" type="ORF">BK123_24025</name>
</gene>
<feature type="transmembrane region" description="Helical" evidence="1">
    <location>
        <begin position="51"/>
        <end position="81"/>
    </location>
</feature>
<dbReference type="OrthoDB" id="2660937at2"/>
<dbReference type="STRING" id="1401.BK123_24025"/>
<dbReference type="Pfam" id="PF09922">
    <property type="entry name" value="LiaF-like_C"/>
    <property type="match status" value="1"/>
</dbReference>
<evidence type="ECO:0000313" key="4">
    <source>
        <dbReference type="Proteomes" id="UP000187074"/>
    </source>
</evidence>
<keyword evidence="1" id="KW-0812">Transmembrane</keyword>
<dbReference type="NCBIfam" id="NF040535">
    <property type="entry name" value="LiaF_C_term"/>
    <property type="match status" value="1"/>
</dbReference>
<dbReference type="Proteomes" id="UP000187074">
    <property type="component" value="Unassembled WGS sequence"/>
</dbReference>
<proteinExistence type="predicted"/>
<organism evidence="3 4">
    <name type="scientific">Paenibacillus lautus</name>
    <name type="common">Bacillus lautus</name>
    <dbReference type="NCBI Taxonomy" id="1401"/>
    <lineage>
        <taxon>Bacteria</taxon>
        <taxon>Bacillati</taxon>
        <taxon>Bacillota</taxon>
        <taxon>Bacilli</taxon>
        <taxon>Bacillales</taxon>
        <taxon>Paenibacillaceae</taxon>
        <taxon>Paenibacillus</taxon>
    </lineage>
</organism>